<keyword evidence="9 10" id="KW-0414">Isoprene biosynthesis</keyword>
<evidence type="ECO:0000313" key="12">
    <source>
        <dbReference type="EMBL" id="QUL98920.1"/>
    </source>
</evidence>
<dbReference type="CDD" id="cd07033">
    <property type="entry name" value="TPP_PYR_DXS_TK_like"/>
    <property type="match status" value="1"/>
</dbReference>
<dbReference type="InterPro" id="IPR009014">
    <property type="entry name" value="Transketo_C/PFOR_II"/>
</dbReference>
<dbReference type="CDD" id="cd02007">
    <property type="entry name" value="TPP_DXS"/>
    <property type="match status" value="1"/>
</dbReference>
<evidence type="ECO:0000256" key="4">
    <source>
        <dbReference type="ARBA" id="ARBA00022679"/>
    </source>
</evidence>
<dbReference type="GO" id="GO:0009228">
    <property type="term" value="P:thiamine biosynthetic process"/>
    <property type="evidence" value="ECO:0007669"/>
    <property type="project" value="UniProtKB-UniRule"/>
</dbReference>
<proteinExistence type="inferred from homology"/>
<keyword evidence="6 10" id="KW-0460">Magnesium</keyword>
<comment type="similarity">
    <text evidence="2 10">Belongs to the transketolase family. DXPS subfamily.</text>
</comment>
<dbReference type="PANTHER" id="PTHR43322:SF5">
    <property type="entry name" value="1-DEOXY-D-XYLULOSE-5-PHOSPHATE SYNTHASE, CHLOROPLASTIC"/>
    <property type="match status" value="1"/>
</dbReference>
<dbReference type="GO" id="GO:0030976">
    <property type="term" value="F:thiamine pyrophosphate binding"/>
    <property type="evidence" value="ECO:0007669"/>
    <property type="project" value="UniProtKB-UniRule"/>
</dbReference>
<evidence type="ECO:0000256" key="2">
    <source>
        <dbReference type="ARBA" id="ARBA00011081"/>
    </source>
</evidence>
<protein>
    <recommendedName>
        <fullName evidence="10">1-deoxy-D-xylulose-5-phosphate synthase</fullName>
        <ecNumber evidence="10">2.2.1.7</ecNumber>
    </recommendedName>
    <alternativeName>
        <fullName evidence="10">1-deoxyxylulose-5-phosphate synthase</fullName>
        <shortName evidence="10">DXP synthase</shortName>
        <shortName evidence="10">DXPS</shortName>
    </alternativeName>
</protein>
<dbReference type="GO" id="GO:0016114">
    <property type="term" value="P:terpenoid biosynthetic process"/>
    <property type="evidence" value="ECO:0007669"/>
    <property type="project" value="UniProtKB-UniRule"/>
</dbReference>
<dbReference type="GO" id="GO:0008661">
    <property type="term" value="F:1-deoxy-D-xylulose-5-phosphate synthase activity"/>
    <property type="evidence" value="ECO:0007669"/>
    <property type="project" value="UniProtKB-UniRule"/>
</dbReference>
<dbReference type="NCBIfam" id="NF003933">
    <property type="entry name" value="PRK05444.2-2"/>
    <property type="match status" value="1"/>
</dbReference>
<dbReference type="InterPro" id="IPR029061">
    <property type="entry name" value="THDP-binding"/>
</dbReference>
<dbReference type="GO" id="GO:0005829">
    <property type="term" value="C:cytosol"/>
    <property type="evidence" value="ECO:0007669"/>
    <property type="project" value="TreeGrafter"/>
</dbReference>
<dbReference type="PROSITE" id="PS00802">
    <property type="entry name" value="TRANSKETOLASE_2"/>
    <property type="match status" value="1"/>
</dbReference>
<dbReference type="InterPro" id="IPR005477">
    <property type="entry name" value="Dxylulose-5-P_synthase"/>
</dbReference>
<keyword evidence="8 10" id="KW-0786">Thiamine pyrophosphate</keyword>
<feature type="binding site" evidence="10">
    <location>
        <position position="367"/>
    </location>
    <ligand>
        <name>thiamine diphosphate</name>
        <dbReference type="ChEBI" id="CHEBI:58937"/>
    </ligand>
</feature>
<evidence type="ECO:0000256" key="6">
    <source>
        <dbReference type="ARBA" id="ARBA00022842"/>
    </source>
</evidence>
<evidence type="ECO:0000256" key="8">
    <source>
        <dbReference type="ARBA" id="ARBA00023052"/>
    </source>
</evidence>
<comment type="subunit">
    <text evidence="3 10">Homodimer.</text>
</comment>
<dbReference type="AlphaFoldDB" id="A0AAT9LCY9"/>
<feature type="binding site" evidence="10">
    <location>
        <begin position="147"/>
        <end position="148"/>
    </location>
    <ligand>
        <name>thiamine diphosphate</name>
        <dbReference type="ChEBI" id="CHEBI:58937"/>
    </ligand>
</feature>
<comment type="function">
    <text evidence="10">Catalyzes the acyloin condensation reaction between C atoms 2 and 3 of pyruvate and glyceraldehyde 3-phosphate to yield 1-deoxy-D-xylulose-5-phosphate (DXP).</text>
</comment>
<dbReference type="HAMAP" id="MF_00315">
    <property type="entry name" value="DXP_synth"/>
    <property type="match status" value="1"/>
</dbReference>
<dbReference type="Gene3D" id="3.40.50.970">
    <property type="match status" value="2"/>
</dbReference>
<organism evidence="12">
    <name type="scientific">Candidatus Fermentithermobacillus carboniphilus</name>
    <dbReference type="NCBI Taxonomy" id="3085328"/>
    <lineage>
        <taxon>Bacteria</taxon>
        <taxon>Bacillati</taxon>
        <taxon>Bacillota</taxon>
        <taxon>Candidatus Fermentithermobacillia</taxon>
        <taxon>Candidatus Fermentithermobacillales</taxon>
        <taxon>Candidatus Fermentithermobacillaceae</taxon>
        <taxon>Candidatus Fermentithermobacillus</taxon>
    </lineage>
</organism>
<dbReference type="EC" id="2.2.1.7" evidence="10"/>
<comment type="catalytic activity">
    <reaction evidence="10">
        <text>D-glyceraldehyde 3-phosphate + pyruvate + H(+) = 1-deoxy-D-xylulose 5-phosphate + CO2</text>
        <dbReference type="Rhea" id="RHEA:12605"/>
        <dbReference type="ChEBI" id="CHEBI:15361"/>
        <dbReference type="ChEBI" id="CHEBI:15378"/>
        <dbReference type="ChEBI" id="CHEBI:16526"/>
        <dbReference type="ChEBI" id="CHEBI:57792"/>
        <dbReference type="ChEBI" id="CHEBI:59776"/>
        <dbReference type="EC" id="2.2.1.7"/>
    </reaction>
</comment>
<dbReference type="InterPro" id="IPR049557">
    <property type="entry name" value="Transketolase_CS"/>
</dbReference>
<name>A0AAT9LCY9_9FIRM</name>
<feature type="binding site" evidence="10">
    <location>
        <position position="175"/>
    </location>
    <ligand>
        <name>thiamine diphosphate</name>
        <dbReference type="ChEBI" id="CHEBI:58937"/>
    </ligand>
</feature>
<dbReference type="FunFam" id="3.40.50.970:FF:000005">
    <property type="entry name" value="1-deoxy-D-xylulose-5-phosphate synthase"/>
    <property type="match status" value="1"/>
</dbReference>
<feature type="binding site" evidence="10">
    <location>
        <begin position="115"/>
        <end position="117"/>
    </location>
    <ligand>
        <name>thiamine diphosphate</name>
        <dbReference type="ChEBI" id="CHEBI:58937"/>
    </ligand>
</feature>
<dbReference type="EMBL" id="CP062796">
    <property type="protein sequence ID" value="QUL98920.1"/>
    <property type="molecule type" value="Genomic_DNA"/>
</dbReference>
<dbReference type="PROSITE" id="PS00801">
    <property type="entry name" value="TRANSKETOLASE_1"/>
    <property type="match status" value="1"/>
</dbReference>
<dbReference type="PANTHER" id="PTHR43322">
    <property type="entry name" value="1-D-DEOXYXYLULOSE 5-PHOSPHATE SYNTHASE-RELATED"/>
    <property type="match status" value="1"/>
</dbReference>
<dbReference type="NCBIfam" id="TIGR00204">
    <property type="entry name" value="dxs"/>
    <property type="match status" value="1"/>
</dbReference>
<dbReference type="GO" id="GO:0000287">
    <property type="term" value="F:magnesium ion binding"/>
    <property type="evidence" value="ECO:0007669"/>
    <property type="project" value="UniProtKB-UniRule"/>
</dbReference>
<dbReference type="InterPro" id="IPR005475">
    <property type="entry name" value="Transketolase-like_Pyr-bd"/>
</dbReference>
<comment type="cofactor">
    <cofactor evidence="10">
        <name>Mg(2+)</name>
        <dbReference type="ChEBI" id="CHEBI:18420"/>
    </cofactor>
    <text evidence="10">Binds 1 Mg(2+) ion per subunit.</text>
</comment>
<feature type="binding site" evidence="10">
    <location>
        <position position="74"/>
    </location>
    <ligand>
        <name>thiamine diphosphate</name>
        <dbReference type="ChEBI" id="CHEBI:58937"/>
    </ligand>
</feature>
<dbReference type="Gene3D" id="3.40.50.920">
    <property type="match status" value="1"/>
</dbReference>
<evidence type="ECO:0000256" key="1">
    <source>
        <dbReference type="ARBA" id="ARBA00004980"/>
    </source>
</evidence>
<comment type="cofactor">
    <cofactor evidence="10">
        <name>thiamine diphosphate</name>
        <dbReference type="ChEBI" id="CHEBI:58937"/>
    </cofactor>
    <text evidence="10">Binds 1 thiamine pyrophosphate per subunit.</text>
</comment>
<evidence type="ECO:0000256" key="7">
    <source>
        <dbReference type="ARBA" id="ARBA00022977"/>
    </source>
</evidence>
<feature type="domain" description="Transketolase-like pyrimidine-binding" evidence="11">
    <location>
        <begin position="316"/>
        <end position="480"/>
    </location>
</feature>
<feature type="binding site" evidence="10">
    <location>
        <position position="146"/>
    </location>
    <ligand>
        <name>Mg(2+)</name>
        <dbReference type="ChEBI" id="CHEBI:18420"/>
    </ligand>
</feature>
<keyword evidence="4 10" id="KW-0808">Transferase</keyword>
<dbReference type="Pfam" id="PF02779">
    <property type="entry name" value="Transket_pyr"/>
    <property type="match status" value="1"/>
</dbReference>
<dbReference type="InterPro" id="IPR033248">
    <property type="entry name" value="Transketolase_C"/>
</dbReference>
<reference evidence="12" key="2">
    <citation type="journal article" date="2023" name="Biology">
        <title>Prokaryotic Life Associated with Coal-Fire Gas Vents Revealed by Metagenomics.</title>
        <authorList>
            <person name="Kadnikov V.V."/>
            <person name="Mardanov A.V."/>
            <person name="Beletsky A.V."/>
            <person name="Karnachuk O.V."/>
            <person name="Ravin N.V."/>
        </authorList>
    </citation>
    <scope>NUCLEOTIDE SEQUENCE</scope>
    <source>
        <strain evidence="12">Bu02</strain>
    </source>
</reference>
<dbReference type="SMART" id="SM00861">
    <property type="entry name" value="Transket_pyr"/>
    <property type="match status" value="1"/>
</dbReference>
<reference evidence="12" key="1">
    <citation type="submission" date="2020-10" db="EMBL/GenBank/DDBJ databases">
        <authorList>
            <person name="Kadnikov V."/>
            <person name="Beletsky A.V."/>
            <person name="Mardanov A.V."/>
            <person name="Karnachuk O.V."/>
            <person name="Ravin N.V."/>
        </authorList>
    </citation>
    <scope>NUCLEOTIDE SEQUENCE</scope>
    <source>
        <strain evidence="12">Bu02</strain>
    </source>
</reference>
<evidence type="ECO:0000256" key="9">
    <source>
        <dbReference type="ARBA" id="ARBA00023229"/>
    </source>
</evidence>
<accession>A0AAT9LCY9</accession>
<keyword evidence="7 10" id="KW-0784">Thiamine biosynthesis</keyword>
<dbReference type="KEGG" id="fcz:IMF26_02280"/>
<dbReference type="GO" id="GO:0019288">
    <property type="term" value="P:isopentenyl diphosphate biosynthetic process, methylerythritol 4-phosphate pathway"/>
    <property type="evidence" value="ECO:0007669"/>
    <property type="project" value="TreeGrafter"/>
</dbReference>
<feature type="binding site" evidence="10">
    <location>
        <position position="175"/>
    </location>
    <ligand>
        <name>Mg(2+)</name>
        <dbReference type="ChEBI" id="CHEBI:18420"/>
    </ligand>
</feature>
<gene>
    <name evidence="10" type="primary">dxs</name>
    <name evidence="12" type="ORF">IMF26_02280</name>
</gene>
<dbReference type="InterPro" id="IPR020826">
    <property type="entry name" value="Transketolase_BS"/>
</dbReference>
<dbReference type="Pfam" id="PF13292">
    <property type="entry name" value="DXP_synthase_N"/>
    <property type="match status" value="1"/>
</dbReference>
<sequence length="629" mass="68831">MDLRLEDIKSPEDIRRLSTKELYRLAEMIRAKIIETVSKNGGHLGASLGTVELTLALHSVFDTPRDKIVWDVGHQTYAHKIITGRYERFDTLRKLGGISGYPKRQESVYDVYDTGHSSGSISYALGLARARDLSGEDYNVVAVIGDGALTAGLAYEGLNNAGEIKTRLIVVVNDNSMSISKNVGGIAQYLTLLRLAPAYRSTKAAVERILDRMPNVGPRTIAWLRRFKGGLKYFLFPEAWFEALGFRYYGPINGHDIEGLKRVLEEAKHMEEPVLIHTVTEKGRGYPPAREQPEKFHGPGPFDPNTGEFLSMSSVPTWSKVFGTALLRFAEKDERIVAITAAMADGTGLNPFKERFPERFFDVGIAEGHAVTFAAGLSQGGLIPVVAIYSTFLQRAYDQIIEDVCLQGLKVVFAIDRAGIVGEDGETHQGQFDVSYLRPVPGITIMAPKDERELVDMLYTALKIPGPVAIRYPRGPAEGVPFEDAMENPTLISPGQAEVLAVGEDINLVALGSMVSPALQAKRILEAEGISCGVVNARFAKPLDARTILDLATRAPILVLEENAQEGGFGEAVLDLVYGEGKGGRGVFKVTLPGKFIEHGSQQEVRRIYGLDAAGIVEKVRTILYTKRG</sequence>
<keyword evidence="5 10" id="KW-0479">Metal-binding</keyword>
<dbReference type="SUPFAM" id="SSF52518">
    <property type="entry name" value="Thiamin diphosphate-binding fold (THDP-binding)"/>
    <property type="match status" value="2"/>
</dbReference>
<evidence type="ECO:0000256" key="10">
    <source>
        <dbReference type="HAMAP-Rule" id="MF_00315"/>
    </source>
</evidence>
<dbReference type="Pfam" id="PF02780">
    <property type="entry name" value="Transketolase_C"/>
    <property type="match status" value="1"/>
</dbReference>
<evidence type="ECO:0000256" key="5">
    <source>
        <dbReference type="ARBA" id="ARBA00022723"/>
    </source>
</evidence>
<feature type="binding site" evidence="10">
    <location>
        <position position="286"/>
    </location>
    <ligand>
        <name>thiamine diphosphate</name>
        <dbReference type="ChEBI" id="CHEBI:58937"/>
    </ligand>
</feature>
<evidence type="ECO:0000259" key="11">
    <source>
        <dbReference type="SMART" id="SM00861"/>
    </source>
</evidence>
<dbReference type="SUPFAM" id="SSF52922">
    <property type="entry name" value="TK C-terminal domain-like"/>
    <property type="match status" value="1"/>
</dbReference>
<evidence type="ECO:0000256" key="3">
    <source>
        <dbReference type="ARBA" id="ARBA00011738"/>
    </source>
</evidence>
<comment type="pathway">
    <text evidence="1 10">Metabolic intermediate biosynthesis; 1-deoxy-D-xylulose 5-phosphate biosynthesis; 1-deoxy-D-xylulose 5-phosphate from D-glyceraldehyde 3-phosphate and pyruvate: step 1/1.</text>
</comment>